<reference evidence="2 3" key="1">
    <citation type="submission" date="2017-05" db="EMBL/GenBank/DDBJ databases">
        <authorList>
            <person name="Varghese N."/>
            <person name="Submissions S."/>
        </authorList>
    </citation>
    <scope>NUCLEOTIDE SEQUENCE [LARGE SCALE GENOMIC DNA]</scope>
    <source>
        <strain evidence="2 3">DSM 45474</strain>
    </source>
</reference>
<evidence type="ECO:0000313" key="2">
    <source>
        <dbReference type="EMBL" id="SMO77539.1"/>
    </source>
</evidence>
<feature type="transmembrane region" description="Helical" evidence="1">
    <location>
        <begin position="27"/>
        <end position="44"/>
    </location>
</feature>
<feature type="transmembrane region" description="Helical" evidence="1">
    <location>
        <begin position="76"/>
        <end position="92"/>
    </location>
</feature>
<dbReference type="OrthoDB" id="2990061at2"/>
<keyword evidence="1" id="KW-0472">Membrane</keyword>
<dbReference type="EMBL" id="FXTI01000007">
    <property type="protein sequence ID" value="SMO77539.1"/>
    <property type="molecule type" value="Genomic_DNA"/>
</dbReference>
<feature type="transmembrane region" description="Helical" evidence="1">
    <location>
        <begin position="5"/>
        <end position="21"/>
    </location>
</feature>
<protein>
    <submittedName>
        <fullName evidence="2">Uncharacterized protein</fullName>
    </submittedName>
</protein>
<sequence length="98" mass="11189">MQILYGVFVLSFLGAGVYYLQEDPPNAVHFFVIALFFFVVLFEFRGNPFSRKMYVLVSLILVGNAMIQFFVASNNAVLGLVSLFLAYFALQARRRVKH</sequence>
<name>A0A521E0Q6_9BACL</name>
<accession>A0A521E0Q6</accession>
<keyword evidence="3" id="KW-1185">Reference proteome</keyword>
<organism evidence="2 3">
    <name type="scientific">Melghirimyces algeriensis</name>
    <dbReference type="NCBI Taxonomy" id="910412"/>
    <lineage>
        <taxon>Bacteria</taxon>
        <taxon>Bacillati</taxon>
        <taxon>Bacillota</taxon>
        <taxon>Bacilli</taxon>
        <taxon>Bacillales</taxon>
        <taxon>Thermoactinomycetaceae</taxon>
        <taxon>Melghirimyces</taxon>
    </lineage>
</organism>
<proteinExistence type="predicted"/>
<dbReference type="Proteomes" id="UP000315636">
    <property type="component" value="Unassembled WGS sequence"/>
</dbReference>
<dbReference type="RefSeq" id="WP_142505902.1">
    <property type="nucleotide sequence ID" value="NZ_FXTI01000007.1"/>
</dbReference>
<gene>
    <name evidence="2" type="ORF">SAMN06264849_10797</name>
</gene>
<evidence type="ECO:0000313" key="3">
    <source>
        <dbReference type="Proteomes" id="UP000315636"/>
    </source>
</evidence>
<keyword evidence="1" id="KW-1133">Transmembrane helix</keyword>
<keyword evidence="1" id="KW-0812">Transmembrane</keyword>
<dbReference type="AlphaFoldDB" id="A0A521E0Q6"/>
<evidence type="ECO:0000256" key="1">
    <source>
        <dbReference type="SAM" id="Phobius"/>
    </source>
</evidence>
<feature type="transmembrane region" description="Helical" evidence="1">
    <location>
        <begin position="53"/>
        <end position="70"/>
    </location>
</feature>